<dbReference type="PANTHER" id="PTHR11884:SF1">
    <property type="entry name" value="GOLGI APPARATUS PROTEIN 1"/>
    <property type="match status" value="1"/>
</dbReference>
<organism evidence="3 4">
    <name type="scientific">Afipia broomeae ATCC 49717</name>
    <dbReference type="NCBI Taxonomy" id="883078"/>
    <lineage>
        <taxon>Bacteria</taxon>
        <taxon>Pseudomonadati</taxon>
        <taxon>Pseudomonadota</taxon>
        <taxon>Alphaproteobacteria</taxon>
        <taxon>Hyphomicrobiales</taxon>
        <taxon>Nitrobacteraceae</taxon>
        <taxon>Afipia</taxon>
    </lineage>
</organism>
<dbReference type="InterPro" id="IPR001893">
    <property type="entry name" value="Cys-rich_GLG1_repeat"/>
</dbReference>
<dbReference type="PANTHER" id="PTHR11884">
    <property type="entry name" value="SELECTIN LIGAND RELATED"/>
    <property type="match status" value="1"/>
</dbReference>
<evidence type="ECO:0000313" key="4">
    <source>
        <dbReference type="Proteomes" id="UP000001096"/>
    </source>
</evidence>
<dbReference type="eggNOG" id="ENOG5032VTC">
    <property type="taxonomic scope" value="Bacteria"/>
</dbReference>
<accession>K8PLK3</accession>
<feature type="chain" id="PRO_5003919834" description="Cysteine rich repeat protein" evidence="2">
    <location>
        <begin position="22"/>
        <end position="262"/>
    </location>
</feature>
<evidence type="ECO:0000313" key="3">
    <source>
        <dbReference type="EMBL" id="EKS41659.1"/>
    </source>
</evidence>
<dbReference type="HOGENOM" id="CLU_1022609_0_0_5"/>
<sequence>MTDTLKRVAALWSLSVMIVLATAMSAISQQPTDEQRNAIRSACRSDYEANCASVPPGGAASLQCLQKNMSKLSGSCQQTVKAIEPAAAPKAETAPAPAAPAPAKAAAPAAAPKAAATTPSQKPTDAQTAAIRSACRSDYQKNCASVPPGGAPALNCLEKNKSKLSTSCQQAVNAVSGGTAAPAEGSAAPAASSAAAPAPALVLRPMRPREELFVLRSACGGDVRTLCGGVAPGGGRIVQCLAVRAGSLSPACKDVLSQFAAQ</sequence>
<dbReference type="EMBL" id="AGWX01000001">
    <property type="protein sequence ID" value="EKS41659.1"/>
    <property type="molecule type" value="Genomic_DNA"/>
</dbReference>
<dbReference type="Proteomes" id="UP000001096">
    <property type="component" value="Unassembled WGS sequence"/>
</dbReference>
<evidence type="ECO:0008006" key="5">
    <source>
        <dbReference type="Google" id="ProtNLM"/>
    </source>
</evidence>
<gene>
    <name evidence="3" type="ORF">HMPREF9695_00751</name>
</gene>
<keyword evidence="4" id="KW-1185">Reference proteome</keyword>
<comment type="caution">
    <text evidence="3">The sequence shown here is derived from an EMBL/GenBank/DDBJ whole genome shotgun (WGS) entry which is preliminary data.</text>
</comment>
<name>K8PLK3_9BRAD</name>
<dbReference type="GO" id="GO:0016020">
    <property type="term" value="C:membrane"/>
    <property type="evidence" value="ECO:0007669"/>
    <property type="project" value="InterPro"/>
</dbReference>
<proteinExistence type="predicted"/>
<dbReference type="PATRIC" id="fig|883078.3.peg.775"/>
<keyword evidence="2" id="KW-0732">Signal</keyword>
<feature type="region of interest" description="Disordered" evidence="1">
    <location>
        <begin position="87"/>
        <end position="129"/>
    </location>
</feature>
<dbReference type="AlphaFoldDB" id="K8PLK3"/>
<dbReference type="RefSeq" id="WP_006019460.1">
    <property type="nucleotide sequence ID" value="NZ_KB375282.1"/>
</dbReference>
<reference evidence="3 4" key="1">
    <citation type="submission" date="2012-04" db="EMBL/GenBank/DDBJ databases">
        <title>The Genome Sequence of Afipia broomeae ATCC 49717.</title>
        <authorList>
            <consortium name="The Broad Institute Genome Sequencing Platform"/>
            <person name="Earl A."/>
            <person name="Ward D."/>
            <person name="Feldgarden M."/>
            <person name="Gevers D."/>
            <person name="Huys G."/>
            <person name="Walker B."/>
            <person name="Young S.K."/>
            <person name="Zeng Q."/>
            <person name="Gargeya S."/>
            <person name="Fitzgerald M."/>
            <person name="Haas B."/>
            <person name="Abouelleil A."/>
            <person name="Alvarado L."/>
            <person name="Arachchi H.M."/>
            <person name="Berlin A."/>
            <person name="Chapman S.B."/>
            <person name="Goldberg J."/>
            <person name="Griggs A."/>
            <person name="Gujja S."/>
            <person name="Hansen M."/>
            <person name="Howarth C."/>
            <person name="Imamovic A."/>
            <person name="Larimer J."/>
            <person name="McCowen C."/>
            <person name="Montmayeur A."/>
            <person name="Murphy C."/>
            <person name="Neiman D."/>
            <person name="Pearson M."/>
            <person name="Priest M."/>
            <person name="Roberts A."/>
            <person name="Saif S."/>
            <person name="Shea T."/>
            <person name="Sisk P."/>
            <person name="Sykes S."/>
            <person name="Wortman J."/>
            <person name="Nusbaum C."/>
            <person name="Birren B."/>
        </authorList>
    </citation>
    <scope>NUCLEOTIDE SEQUENCE [LARGE SCALE GENOMIC DNA]</scope>
    <source>
        <strain evidence="3 4">ATCC 49717</strain>
    </source>
</reference>
<feature type="signal peptide" evidence="2">
    <location>
        <begin position="1"/>
        <end position="21"/>
    </location>
</feature>
<dbReference type="InterPro" id="IPR039728">
    <property type="entry name" value="GLG1"/>
</dbReference>
<evidence type="ECO:0000256" key="1">
    <source>
        <dbReference type="SAM" id="MobiDB-lite"/>
    </source>
</evidence>
<dbReference type="Pfam" id="PF00839">
    <property type="entry name" value="Cys_rich_FGFR"/>
    <property type="match status" value="1"/>
</dbReference>
<evidence type="ECO:0000256" key="2">
    <source>
        <dbReference type="SAM" id="SignalP"/>
    </source>
</evidence>
<protein>
    <recommendedName>
        <fullName evidence="5">Cysteine rich repeat protein</fullName>
    </recommendedName>
</protein>
<feature type="compositionally biased region" description="Low complexity" evidence="1">
    <location>
        <begin position="87"/>
        <end position="119"/>
    </location>
</feature>